<comment type="similarity">
    <text evidence="1">Belongs to the methyltransferase superfamily.</text>
</comment>
<keyword evidence="4" id="KW-1133">Transmembrane helix</keyword>
<dbReference type="InterPro" id="IPR029063">
    <property type="entry name" value="SAM-dependent_MTases_sf"/>
</dbReference>
<dbReference type="InterPro" id="IPR051052">
    <property type="entry name" value="Diverse_substrate_MTase"/>
</dbReference>
<keyword evidence="7" id="KW-1185">Reference proteome</keyword>
<evidence type="ECO:0000256" key="2">
    <source>
        <dbReference type="ARBA" id="ARBA00022603"/>
    </source>
</evidence>
<protein>
    <recommendedName>
        <fullName evidence="5">Methyltransferase type 11 domain-containing protein</fullName>
    </recommendedName>
</protein>
<dbReference type="PANTHER" id="PTHR44942">
    <property type="entry name" value="METHYLTRANSF_11 DOMAIN-CONTAINING PROTEIN"/>
    <property type="match status" value="1"/>
</dbReference>
<dbReference type="SUPFAM" id="SSF53335">
    <property type="entry name" value="S-adenosyl-L-methionine-dependent methyltransferases"/>
    <property type="match status" value="1"/>
</dbReference>
<keyword evidence="3" id="KW-0808">Transferase</keyword>
<accession>A0ABP9NRA6</accession>
<reference evidence="7" key="1">
    <citation type="journal article" date="2019" name="Int. J. Syst. Evol. Microbiol.">
        <title>The Global Catalogue of Microorganisms (GCM) 10K type strain sequencing project: providing services to taxonomists for standard genome sequencing and annotation.</title>
        <authorList>
            <consortium name="The Broad Institute Genomics Platform"/>
            <consortium name="The Broad Institute Genome Sequencing Center for Infectious Disease"/>
            <person name="Wu L."/>
            <person name="Ma J."/>
        </authorList>
    </citation>
    <scope>NUCLEOTIDE SEQUENCE [LARGE SCALE GENOMIC DNA]</scope>
    <source>
        <strain evidence="7">JCM 18302</strain>
    </source>
</reference>
<organism evidence="6 7">
    <name type="scientific">Pseudonocardia adelaidensis</name>
    <dbReference type="NCBI Taxonomy" id="648754"/>
    <lineage>
        <taxon>Bacteria</taxon>
        <taxon>Bacillati</taxon>
        <taxon>Actinomycetota</taxon>
        <taxon>Actinomycetes</taxon>
        <taxon>Pseudonocardiales</taxon>
        <taxon>Pseudonocardiaceae</taxon>
        <taxon>Pseudonocardia</taxon>
    </lineage>
</organism>
<evidence type="ECO:0000313" key="7">
    <source>
        <dbReference type="Proteomes" id="UP001500804"/>
    </source>
</evidence>
<evidence type="ECO:0000313" key="6">
    <source>
        <dbReference type="EMBL" id="GAA5127992.1"/>
    </source>
</evidence>
<feature type="transmembrane region" description="Helical" evidence="4">
    <location>
        <begin position="66"/>
        <end position="84"/>
    </location>
</feature>
<feature type="domain" description="Methyltransferase type 11" evidence="5">
    <location>
        <begin position="154"/>
        <end position="246"/>
    </location>
</feature>
<dbReference type="Gene3D" id="3.40.50.150">
    <property type="entry name" value="Vaccinia Virus protein VP39"/>
    <property type="match status" value="1"/>
</dbReference>
<dbReference type="Pfam" id="PF08241">
    <property type="entry name" value="Methyltransf_11"/>
    <property type="match status" value="1"/>
</dbReference>
<keyword evidence="4" id="KW-0812">Transmembrane</keyword>
<keyword evidence="2" id="KW-0489">Methyltransferase</keyword>
<evidence type="ECO:0000256" key="4">
    <source>
        <dbReference type="SAM" id="Phobius"/>
    </source>
</evidence>
<keyword evidence="4" id="KW-0472">Membrane</keyword>
<name>A0ABP9NRA6_9PSEU</name>
<dbReference type="SUPFAM" id="SSF103473">
    <property type="entry name" value="MFS general substrate transporter"/>
    <property type="match status" value="1"/>
</dbReference>
<dbReference type="InterPro" id="IPR013216">
    <property type="entry name" value="Methyltransf_11"/>
</dbReference>
<dbReference type="EMBL" id="BAABJO010000018">
    <property type="protein sequence ID" value="GAA5127992.1"/>
    <property type="molecule type" value="Genomic_DNA"/>
</dbReference>
<dbReference type="InterPro" id="IPR036259">
    <property type="entry name" value="MFS_trans_sf"/>
</dbReference>
<evidence type="ECO:0000256" key="3">
    <source>
        <dbReference type="ARBA" id="ARBA00022679"/>
    </source>
</evidence>
<evidence type="ECO:0000256" key="1">
    <source>
        <dbReference type="ARBA" id="ARBA00008361"/>
    </source>
</evidence>
<gene>
    <name evidence="6" type="ORF">GCM10023320_46100</name>
</gene>
<dbReference type="CDD" id="cd02440">
    <property type="entry name" value="AdoMet_MTases"/>
    <property type="match status" value="1"/>
</dbReference>
<comment type="caution">
    <text evidence="6">The sequence shown here is derived from an EMBL/GenBank/DDBJ whole genome shotgun (WGS) entry which is preliminary data.</text>
</comment>
<evidence type="ECO:0000259" key="5">
    <source>
        <dbReference type="Pfam" id="PF08241"/>
    </source>
</evidence>
<feature type="transmembrane region" description="Helical" evidence="4">
    <location>
        <begin position="31"/>
        <end position="54"/>
    </location>
</feature>
<proteinExistence type="inferred from homology"/>
<sequence length="366" mass="38591">MLGLGLGTVGVPAIGSVFRTVPPGSAAQGSALLYAFNQLGAALGIAVGALLVGVPDVASIGSFRPGFWLLVAAVLVGLVASTRLPGRAYDGSPEPVEAPARRPYGRIMPGSPAPSFGTVAATYARHRPGYPAEAVAWALAPLGEPPERLRLHLLDLGAGTGKLTEALVGRVSSGGRVTAVDPDPAMLAQLRSRHPSVDVREGTAERIPLPNASADAVLVGQAFHWFDRDRAMPEIARVLRPGGVLAALWIGSDVRVGWVRGFHEAGSWDPDAQFHDDAKRFPEGYGVAPGEFARFPFTTPTTLDDLMAEISTHSWVLTTPLAEREAGLARARAYLARRPEISGGEFELPRIADVLRARRAAGPPRP</sequence>
<dbReference type="Proteomes" id="UP001500804">
    <property type="component" value="Unassembled WGS sequence"/>
</dbReference>
<dbReference type="PANTHER" id="PTHR44942:SF4">
    <property type="entry name" value="METHYLTRANSFERASE TYPE 11 DOMAIN-CONTAINING PROTEIN"/>
    <property type="match status" value="1"/>
</dbReference>